<organism evidence="2 3">
    <name type="scientific">Euplotes crassus</name>
    <dbReference type="NCBI Taxonomy" id="5936"/>
    <lineage>
        <taxon>Eukaryota</taxon>
        <taxon>Sar</taxon>
        <taxon>Alveolata</taxon>
        <taxon>Ciliophora</taxon>
        <taxon>Intramacronucleata</taxon>
        <taxon>Spirotrichea</taxon>
        <taxon>Hypotrichia</taxon>
        <taxon>Euplotida</taxon>
        <taxon>Euplotidae</taxon>
        <taxon>Moneuplotes</taxon>
    </lineage>
</organism>
<dbReference type="AlphaFoldDB" id="A0AAD1XIW6"/>
<gene>
    <name evidence="2" type="ORF">ECRASSUSDP1_LOCUS14848</name>
</gene>
<evidence type="ECO:0000313" key="3">
    <source>
        <dbReference type="Proteomes" id="UP001295684"/>
    </source>
</evidence>
<proteinExistence type="predicted"/>
<accession>A0AAD1XIW6</accession>
<feature type="chain" id="PRO_5042127828" evidence="1">
    <location>
        <begin position="20"/>
        <end position="223"/>
    </location>
</feature>
<dbReference type="EMBL" id="CAMPGE010014853">
    <property type="protein sequence ID" value="CAI2373502.1"/>
    <property type="molecule type" value="Genomic_DNA"/>
</dbReference>
<sequence length="223" mass="25521">MKTLILLGLLLALCSIGKAREKITTPQGCSECLNQGKIVCSEGFYEPTSYCCDKDEEGEQCGWGSRYTCSDRVQKSEGSQYLLCPAVHECQMFININKDYPIEVKNTMKELPYCKHTISQSGFDNYTLRVLSAKTHRAKIHVFASDFMSEDFERVGNLKKMRIPVSGSKKIHLIVESKSSFIWNPSYKLKLKQETYRDVSDEEEIFPSEDFSEVENDIKEVSY</sequence>
<keyword evidence="3" id="KW-1185">Reference proteome</keyword>
<comment type="caution">
    <text evidence="2">The sequence shown here is derived from an EMBL/GenBank/DDBJ whole genome shotgun (WGS) entry which is preliminary data.</text>
</comment>
<reference evidence="2" key="1">
    <citation type="submission" date="2023-07" db="EMBL/GenBank/DDBJ databases">
        <authorList>
            <consortium name="AG Swart"/>
            <person name="Singh M."/>
            <person name="Singh A."/>
            <person name="Seah K."/>
            <person name="Emmerich C."/>
        </authorList>
    </citation>
    <scope>NUCLEOTIDE SEQUENCE</scope>
    <source>
        <strain evidence="2">DP1</strain>
    </source>
</reference>
<dbReference type="Proteomes" id="UP001295684">
    <property type="component" value="Unassembled WGS sequence"/>
</dbReference>
<name>A0AAD1XIW6_EUPCR</name>
<evidence type="ECO:0000313" key="2">
    <source>
        <dbReference type="EMBL" id="CAI2373502.1"/>
    </source>
</evidence>
<keyword evidence="1" id="KW-0732">Signal</keyword>
<evidence type="ECO:0000256" key="1">
    <source>
        <dbReference type="SAM" id="SignalP"/>
    </source>
</evidence>
<protein>
    <submittedName>
        <fullName evidence="2">Uncharacterized protein</fullName>
    </submittedName>
</protein>
<feature type="signal peptide" evidence="1">
    <location>
        <begin position="1"/>
        <end position="19"/>
    </location>
</feature>